<evidence type="ECO:0000313" key="2">
    <source>
        <dbReference type="Proteomes" id="UP000184462"/>
    </source>
</evidence>
<gene>
    <name evidence="1" type="ORF">SAMN05444278_11213</name>
</gene>
<dbReference type="Proteomes" id="UP000184462">
    <property type="component" value="Unassembled WGS sequence"/>
</dbReference>
<accession>A0A1M4Y306</accession>
<name>A0A1M4Y306_9FLAO</name>
<evidence type="ECO:0000313" key="1">
    <source>
        <dbReference type="EMBL" id="SHE99956.1"/>
    </source>
</evidence>
<keyword evidence="2" id="KW-1185">Reference proteome</keyword>
<organism evidence="1 2">
    <name type="scientific">Psychroflexus salarius</name>
    <dbReference type="NCBI Taxonomy" id="1155689"/>
    <lineage>
        <taxon>Bacteria</taxon>
        <taxon>Pseudomonadati</taxon>
        <taxon>Bacteroidota</taxon>
        <taxon>Flavobacteriia</taxon>
        <taxon>Flavobacteriales</taxon>
        <taxon>Flavobacteriaceae</taxon>
        <taxon>Psychroflexus</taxon>
    </lineage>
</organism>
<dbReference type="AlphaFoldDB" id="A0A1M4Y306"/>
<dbReference type="EMBL" id="FQTW01000012">
    <property type="protein sequence ID" value="SHE99956.1"/>
    <property type="molecule type" value="Genomic_DNA"/>
</dbReference>
<dbReference type="STRING" id="1155689.SAMN05444278_11213"/>
<proteinExistence type="predicted"/>
<evidence type="ECO:0008006" key="3">
    <source>
        <dbReference type="Google" id="ProtNLM"/>
    </source>
</evidence>
<sequence length="231" mass="26479">MISQHSDGEWFLSTKPIESGTPELVKITPVSRTEAKIDTLDYGFYLNISKLSNDGDHLLYAFADTIQDVRKTYMRPYKNGELGEPTDFRAFTGLESLTYFMVDKDDNVYFYSYSKSPKGIYLVLKQKDGKYSEAKLLIPKRPDLVPFSPLLLDKSTMLMAMHGEDDQSTNGIYVSKKTDNTWAKPIKIEDMPYGWSLGFDSDGNLIYINAKTRRIERYSQNTIRKAIDKTI</sequence>
<protein>
    <recommendedName>
        <fullName evidence="3">WD40-like Beta Propeller Repeat</fullName>
    </recommendedName>
</protein>
<reference evidence="1 2" key="1">
    <citation type="submission" date="2016-11" db="EMBL/GenBank/DDBJ databases">
        <authorList>
            <person name="Jaros S."/>
            <person name="Januszkiewicz K."/>
            <person name="Wedrychowicz H."/>
        </authorList>
    </citation>
    <scope>NUCLEOTIDE SEQUENCE [LARGE SCALE GENOMIC DNA]</scope>
    <source>
        <strain evidence="1 2">DSM 25661</strain>
    </source>
</reference>